<accession>A0AAV2REP8</accession>
<evidence type="ECO:0000313" key="1">
    <source>
        <dbReference type="EMBL" id="CAL4124200.1"/>
    </source>
</evidence>
<gene>
    <name evidence="1" type="ORF">MNOR_LOCUS24336</name>
</gene>
<dbReference type="AlphaFoldDB" id="A0AAV2REP8"/>
<sequence length="231" mass="26674">SRYPVKWTLLYPVQLNIVSDVHSHQIMITANLNCSNIIYHQNYILFRDHINTKRYQHAVVYIGTKLLLHVLISLDDGGVKKIKTKAKHAWETNAPQMKCFTEAELLKLIKGKRSSWDVTIIYKLIQRVCGLAPIDSGKWTKKVGGEETLETLLYDMKELRNQVNHNTHVGILSSTQLDALLEELKELSMKILDALIETAAKQSKKIEIDRVEYFRNYVEYVIVDVKQPLVE</sequence>
<dbReference type="EMBL" id="CAXKWB010022266">
    <property type="protein sequence ID" value="CAL4124200.1"/>
    <property type="molecule type" value="Genomic_DNA"/>
</dbReference>
<evidence type="ECO:0000313" key="2">
    <source>
        <dbReference type="Proteomes" id="UP001497623"/>
    </source>
</evidence>
<keyword evidence="2" id="KW-1185">Reference proteome</keyword>
<comment type="caution">
    <text evidence="1">The sequence shown here is derived from an EMBL/GenBank/DDBJ whole genome shotgun (WGS) entry which is preliminary data.</text>
</comment>
<evidence type="ECO:0008006" key="3">
    <source>
        <dbReference type="Google" id="ProtNLM"/>
    </source>
</evidence>
<feature type="non-terminal residue" evidence="1">
    <location>
        <position position="1"/>
    </location>
</feature>
<proteinExistence type="predicted"/>
<protein>
    <recommendedName>
        <fullName evidence="3">DZIP3-like HEPN domain-containing protein</fullName>
    </recommendedName>
</protein>
<name>A0AAV2REP8_MEGNR</name>
<dbReference type="Proteomes" id="UP001497623">
    <property type="component" value="Unassembled WGS sequence"/>
</dbReference>
<organism evidence="1 2">
    <name type="scientific">Meganyctiphanes norvegica</name>
    <name type="common">Northern krill</name>
    <name type="synonym">Thysanopoda norvegica</name>
    <dbReference type="NCBI Taxonomy" id="48144"/>
    <lineage>
        <taxon>Eukaryota</taxon>
        <taxon>Metazoa</taxon>
        <taxon>Ecdysozoa</taxon>
        <taxon>Arthropoda</taxon>
        <taxon>Crustacea</taxon>
        <taxon>Multicrustacea</taxon>
        <taxon>Malacostraca</taxon>
        <taxon>Eumalacostraca</taxon>
        <taxon>Eucarida</taxon>
        <taxon>Euphausiacea</taxon>
        <taxon>Euphausiidae</taxon>
        <taxon>Meganyctiphanes</taxon>
    </lineage>
</organism>
<reference evidence="1 2" key="1">
    <citation type="submission" date="2024-05" db="EMBL/GenBank/DDBJ databases">
        <authorList>
            <person name="Wallberg A."/>
        </authorList>
    </citation>
    <scope>NUCLEOTIDE SEQUENCE [LARGE SCALE GENOMIC DNA]</scope>
</reference>